<protein>
    <recommendedName>
        <fullName evidence="6">Secreted protein</fullName>
    </recommendedName>
</protein>
<dbReference type="InterPro" id="IPR019734">
    <property type="entry name" value="TPR_rpt"/>
</dbReference>
<accession>A0A4D4MQR7</accession>
<keyword evidence="3" id="KW-1133">Transmembrane helix</keyword>
<evidence type="ECO:0000256" key="1">
    <source>
        <dbReference type="PROSITE-ProRule" id="PRU00339"/>
    </source>
</evidence>
<evidence type="ECO:0000313" key="5">
    <source>
        <dbReference type="Proteomes" id="UP000299211"/>
    </source>
</evidence>
<dbReference type="AlphaFoldDB" id="A0A4D4MQR7"/>
<proteinExistence type="predicted"/>
<reference evidence="4 5" key="1">
    <citation type="submission" date="2019-04" db="EMBL/GenBank/DDBJ databases">
        <title>Draft genome sequences of Streptomyces avermitilis ATCC 31267.</title>
        <authorList>
            <person name="Komaki H."/>
            <person name="Tamura T."/>
            <person name="Hosoyama A."/>
        </authorList>
    </citation>
    <scope>NUCLEOTIDE SEQUENCE [LARGE SCALE GENOMIC DNA]</scope>
    <source>
        <strain evidence="4 5">ATCC 31267</strain>
    </source>
</reference>
<keyword evidence="1" id="KW-0802">TPR repeat</keyword>
<dbReference type="PANTHER" id="PTHR12558:SF13">
    <property type="entry name" value="CELL DIVISION CYCLE PROTEIN 27 HOMOLOG"/>
    <property type="match status" value="1"/>
</dbReference>
<dbReference type="PROSITE" id="PS50005">
    <property type="entry name" value="TPR"/>
    <property type="match status" value="1"/>
</dbReference>
<feature type="repeat" description="TPR" evidence="1">
    <location>
        <begin position="247"/>
        <end position="280"/>
    </location>
</feature>
<feature type="compositionally biased region" description="Low complexity" evidence="2">
    <location>
        <begin position="495"/>
        <end position="505"/>
    </location>
</feature>
<feature type="transmembrane region" description="Helical" evidence="3">
    <location>
        <begin position="21"/>
        <end position="43"/>
    </location>
</feature>
<name>A0A4D4MQR7_STRAX</name>
<gene>
    <name evidence="4" type="ORF">SAV31267_039970</name>
</gene>
<evidence type="ECO:0000256" key="3">
    <source>
        <dbReference type="SAM" id="Phobius"/>
    </source>
</evidence>
<dbReference type="Proteomes" id="UP000299211">
    <property type="component" value="Unassembled WGS sequence"/>
</dbReference>
<evidence type="ECO:0008006" key="6">
    <source>
        <dbReference type="Google" id="ProtNLM"/>
    </source>
</evidence>
<organism evidence="4 5">
    <name type="scientific">Streptomyces avermitilis</name>
    <dbReference type="NCBI Taxonomy" id="33903"/>
    <lineage>
        <taxon>Bacteria</taxon>
        <taxon>Bacillati</taxon>
        <taxon>Actinomycetota</taxon>
        <taxon>Actinomycetes</taxon>
        <taxon>Kitasatosporales</taxon>
        <taxon>Streptomycetaceae</taxon>
        <taxon>Streptomyces</taxon>
    </lineage>
</organism>
<keyword evidence="3" id="KW-0812">Transmembrane</keyword>
<comment type="caution">
    <text evidence="4">The sequence shown here is derived from an EMBL/GenBank/DDBJ whole genome shotgun (WGS) entry which is preliminary data.</text>
</comment>
<dbReference type="EMBL" id="BJHY01000001">
    <property type="protein sequence ID" value="GDY74512.1"/>
    <property type="molecule type" value="Genomic_DNA"/>
</dbReference>
<feature type="compositionally biased region" description="Basic residues" evidence="2">
    <location>
        <begin position="519"/>
        <end position="529"/>
    </location>
</feature>
<evidence type="ECO:0000256" key="2">
    <source>
        <dbReference type="SAM" id="MobiDB-lite"/>
    </source>
</evidence>
<dbReference type="SUPFAM" id="SSF48452">
    <property type="entry name" value="TPR-like"/>
    <property type="match status" value="2"/>
</dbReference>
<dbReference type="Pfam" id="PF13432">
    <property type="entry name" value="TPR_16"/>
    <property type="match status" value="1"/>
</dbReference>
<dbReference type="PANTHER" id="PTHR12558">
    <property type="entry name" value="CELL DIVISION CYCLE 16,23,27"/>
    <property type="match status" value="1"/>
</dbReference>
<keyword evidence="3" id="KW-0472">Membrane</keyword>
<dbReference type="Gene3D" id="1.25.40.10">
    <property type="entry name" value="Tetratricopeptide repeat domain"/>
    <property type="match status" value="3"/>
</dbReference>
<feature type="compositionally biased region" description="Low complexity" evidence="2">
    <location>
        <begin position="542"/>
        <end position="557"/>
    </location>
</feature>
<feature type="region of interest" description="Disordered" evidence="2">
    <location>
        <begin position="490"/>
        <end position="566"/>
    </location>
</feature>
<dbReference type="SMART" id="SM00028">
    <property type="entry name" value="TPR"/>
    <property type="match status" value="5"/>
</dbReference>
<dbReference type="InterPro" id="IPR011990">
    <property type="entry name" value="TPR-like_helical_dom_sf"/>
</dbReference>
<evidence type="ECO:0000313" key="4">
    <source>
        <dbReference type="EMBL" id="GDY74512.1"/>
    </source>
</evidence>
<sequence length="566" mass="59900">MSGMEIEQQQPLPSERGLSPVARRALIGAITGCFVLGGVLMLLPPAGREPAAPPAPAAGPMAGPVAQAKAAVGAGVPVALPALAALVTDHETHLRAHPRDARSWAVLGAAYVAQGKGTADAAYFPKAEEALRTSLNVAPRRNAEALGALAALANARGDYREAKQWGEAAVKMAPKQWPAYAQLIDAYDGLGDYKATGKTLDKLLGLRAGPAAAARAAQVYRARGWREDAAAAIADATARAGSPAEQAVYWQQAGELAWERGEPEQALRYFETALRTDPDRHAALAGQGRALAALGRTSDAVNAYRAALAKQPLAAYAVELGELYESQGLGGAAQVQYYLVRERVRQDAAGGVNNRLVVGQFEADHGDAEVAVRELREEWKRQPSIRVADALGWALHRAGQDQEALGFATKAMDKEHGGGVRSALYAYHRGEIERALDQLAPARRHLAEALRINPHFSPWFAPMAKETLAELGEPPAEGLPGDEEVEAAEAEAAEAAEAAQTPEAAESVDPAQTEQVPPRARRRRFRRSRRPAEPGGRRRAGGAEPAAAPSVPAGVRPRPCRSGRCG</sequence>